<proteinExistence type="predicted"/>
<protein>
    <submittedName>
        <fullName evidence="2">Uncharacterized protein</fullName>
    </submittedName>
</protein>
<name>A0A370GQA1_9BACI</name>
<dbReference type="AlphaFoldDB" id="A0A370GQA1"/>
<evidence type="ECO:0000313" key="2">
    <source>
        <dbReference type="EMBL" id="RDI45892.1"/>
    </source>
</evidence>
<feature type="chain" id="PRO_5016918377" evidence="1">
    <location>
        <begin position="23"/>
        <end position="276"/>
    </location>
</feature>
<dbReference type="RefSeq" id="WP_211318525.1">
    <property type="nucleotide sequence ID" value="NZ_QQAY01000002.1"/>
</dbReference>
<accession>A0A370GQA1</accession>
<evidence type="ECO:0000313" key="3">
    <source>
        <dbReference type="Proteomes" id="UP000255326"/>
    </source>
</evidence>
<dbReference type="EMBL" id="QQAY01000002">
    <property type="protein sequence ID" value="RDI45892.1"/>
    <property type="molecule type" value="Genomic_DNA"/>
</dbReference>
<evidence type="ECO:0000256" key="1">
    <source>
        <dbReference type="SAM" id="SignalP"/>
    </source>
</evidence>
<dbReference type="Proteomes" id="UP000255326">
    <property type="component" value="Unassembled WGS sequence"/>
</dbReference>
<gene>
    <name evidence="2" type="ORF">DFR59_102527</name>
</gene>
<keyword evidence="1" id="KW-0732">Signal</keyword>
<organism evidence="2 3">
    <name type="scientific">Falsibacillus pallidus</name>
    <dbReference type="NCBI Taxonomy" id="493781"/>
    <lineage>
        <taxon>Bacteria</taxon>
        <taxon>Bacillati</taxon>
        <taxon>Bacillota</taxon>
        <taxon>Bacilli</taxon>
        <taxon>Bacillales</taxon>
        <taxon>Bacillaceae</taxon>
        <taxon>Falsibacillus</taxon>
    </lineage>
</organism>
<keyword evidence="3" id="KW-1185">Reference proteome</keyword>
<reference evidence="2 3" key="1">
    <citation type="submission" date="2018-07" db="EMBL/GenBank/DDBJ databases">
        <title>Genomic Encyclopedia of Type Strains, Phase IV (KMG-IV): sequencing the most valuable type-strain genomes for metagenomic binning, comparative biology and taxonomic classification.</title>
        <authorList>
            <person name="Goeker M."/>
        </authorList>
    </citation>
    <scope>NUCLEOTIDE SEQUENCE [LARGE SCALE GENOMIC DNA]</scope>
    <source>
        <strain evidence="2 3">DSM 25281</strain>
    </source>
</reference>
<feature type="signal peptide" evidence="1">
    <location>
        <begin position="1"/>
        <end position="22"/>
    </location>
</feature>
<comment type="caution">
    <text evidence="2">The sequence shown here is derived from an EMBL/GenBank/DDBJ whole genome shotgun (WGS) entry which is preliminary data.</text>
</comment>
<sequence length="276" mass="30541">MKNTFLAFCIFISITIPQAVNASEAPPIDFQVEAPHWEEVEKALPRKSIFTVIDIESGKSFVVQRRAGSHHADVQPLTVKDTAIMKDIYGGKWSWRRRAILIMTPSRLIAGSMHGMPHGAGALPNNFPGHFCIHFTGSTTHSTERSDLAHQVMILKAAGRFDEFIASLPPSELMNVFMVAIKNADKGLTRKIAVSNKKDLNKKLNEFKKLENIQWEVLSHAKASETALYASVPVKVKILSEENGSSSTVISFTLIRTSPISPWKVNIDPLLEQVAG</sequence>